<dbReference type="PANTHER" id="PTHR45782">
    <property type="entry name" value="MITOCHONDRIAL RIBOSOME-ASSOCIATED GTPASE 1"/>
    <property type="match status" value="1"/>
</dbReference>
<keyword evidence="2" id="KW-0342">GTP-binding</keyword>
<reference evidence="5 6" key="1">
    <citation type="journal article" date="2018" name="Mol. Biol. Evol.">
        <title>Broad Genomic Sampling Reveals a Smut Pathogenic Ancestry of the Fungal Clade Ustilaginomycotina.</title>
        <authorList>
            <person name="Kijpornyongpan T."/>
            <person name="Mondo S.J."/>
            <person name="Barry K."/>
            <person name="Sandor L."/>
            <person name="Lee J."/>
            <person name="Lipzen A."/>
            <person name="Pangilinan J."/>
            <person name="LaButti K."/>
            <person name="Hainaut M."/>
            <person name="Henrissat B."/>
            <person name="Grigoriev I.V."/>
            <person name="Spatafora J.W."/>
            <person name="Aime M.C."/>
        </authorList>
    </citation>
    <scope>NUCLEOTIDE SEQUENCE [LARGE SCALE GENOMIC DNA]</scope>
    <source>
        <strain evidence="5 6">MCA 4718</strain>
    </source>
</reference>
<feature type="compositionally biased region" description="Polar residues" evidence="3">
    <location>
        <begin position="485"/>
        <end position="498"/>
    </location>
</feature>
<gene>
    <name evidence="5" type="ORF">BCV69DRAFT_300577</name>
</gene>
<sequence>MHRALRSLPALLARHPPPLVIEARDARLPLSSINPAFENIMRDTFGDTPGYEWQKRRLVVYTKRDLIDRRLEEPLKEAFAEETPRGAEQDEVLFVDTRADGDIRQVLKWVHRQAAELANHPPPKVTMTRDLAKTQRTLSGAFRHTPTPEVGVRLVILGMPNVGKSSLLNALRRVGAGKGKAASTAPQPGHTRKLTGTVRITKDVANKSNYFQLDKGEEGDEEGGRTGAKYPPIYVYDTPGVMVPYLGRGREGAEKGVKLAVAAGMKSSLFDTQGLADYLLYRLNLKYTWQRDRWLREQRDADGTSLPPQPIYLTHLPMPSTSNVSLSEEDVPRPTNSILSLLRWASIKAPGTLLKGGERDLDGCAEFVLTRWREGKLGDRAGELDLGVEEAAEGLTPGEEEETIRQRVRRVVGEYFAARRRRGVEEEEMIPTRPPPEEEEVMDAEGVTVATEDRSVRSSSEARNTRTAARSSSVSPPSRGEEVSTNQTRKTAKTQALKQQRDRLREKGVLLDRKASLNSVEGRLRRAREEHKRWLIREGKLKVGKGARAALLKSARKKGAGSEGGGGKRK</sequence>
<dbReference type="RefSeq" id="XP_025346416.1">
    <property type="nucleotide sequence ID" value="XM_025494469.1"/>
</dbReference>
<keyword evidence="1" id="KW-0547">Nucleotide-binding</keyword>
<dbReference type="PANTHER" id="PTHR45782:SF4">
    <property type="entry name" value="MITOCHONDRIAL RIBOSOME-ASSOCIATED GTPASE 1"/>
    <property type="match status" value="1"/>
</dbReference>
<feature type="region of interest" description="Disordered" evidence="3">
    <location>
        <begin position="424"/>
        <end position="505"/>
    </location>
</feature>
<dbReference type="GO" id="GO:0005739">
    <property type="term" value="C:mitochondrion"/>
    <property type="evidence" value="ECO:0007669"/>
    <property type="project" value="TreeGrafter"/>
</dbReference>
<dbReference type="GeneID" id="37016203"/>
<protein>
    <recommendedName>
        <fullName evidence="4">G domain-containing protein</fullName>
    </recommendedName>
</protein>
<evidence type="ECO:0000256" key="2">
    <source>
        <dbReference type="ARBA" id="ARBA00023134"/>
    </source>
</evidence>
<dbReference type="EMBL" id="KZ819332">
    <property type="protein sequence ID" value="PWN19256.1"/>
    <property type="molecule type" value="Genomic_DNA"/>
</dbReference>
<feature type="domain" description="G" evidence="4">
    <location>
        <begin position="154"/>
        <end position="246"/>
    </location>
</feature>
<name>A0A316U1J4_9BASI</name>
<evidence type="ECO:0000256" key="3">
    <source>
        <dbReference type="SAM" id="MobiDB-lite"/>
    </source>
</evidence>
<dbReference type="GO" id="GO:0005525">
    <property type="term" value="F:GTP binding"/>
    <property type="evidence" value="ECO:0007669"/>
    <property type="project" value="UniProtKB-KW"/>
</dbReference>
<feature type="compositionally biased region" description="Low complexity" evidence="3">
    <location>
        <begin position="457"/>
        <end position="478"/>
    </location>
</feature>
<keyword evidence="6" id="KW-1185">Reference proteome</keyword>
<evidence type="ECO:0000313" key="6">
    <source>
        <dbReference type="Proteomes" id="UP000245942"/>
    </source>
</evidence>
<evidence type="ECO:0000259" key="4">
    <source>
        <dbReference type="Pfam" id="PF01926"/>
    </source>
</evidence>
<evidence type="ECO:0000256" key="1">
    <source>
        <dbReference type="ARBA" id="ARBA00022741"/>
    </source>
</evidence>
<dbReference type="InterPro" id="IPR027417">
    <property type="entry name" value="P-loop_NTPase"/>
</dbReference>
<dbReference type="Proteomes" id="UP000245942">
    <property type="component" value="Unassembled WGS sequence"/>
</dbReference>
<organism evidence="5 6">
    <name type="scientific">Pseudomicrostroma glucosiphilum</name>
    <dbReference type="NCBI Taxonomy" id="1684307"/>
    <lineage>
        <taxon>Eukaryota</taxon>
        <taxon>Fungi</taxon>
        <taxon>Dikarya</taxon>
        <taxon>Basidiomycota</taxon>
        <taxon>Ustilaginomycotina</taxon>
        <taxon>Exobasidiomycetes</taxon>
        <taxon>Microstromatales</taxon>
        <taxon>Microstromatales incertae sedis</taxon>
        <taxon>Pseudomicrostroma</taxon>
    </lineage>
</organism>
<proteinExistence type="predicted"/>
<dbReference type="SUPFAM" id="SSF52540">
    <property type="entry name" value="P-loop containing nucleoside triphosphate hydrolases"/>
    <property type="match status" value="1"/>
</dbReference>
<dbReference type="Pfam" id="PF01926">
    <property type="entry name" value="MMR_HSR1"/>
    <property type="match status" value="1"/>
</dbReference>
<dbReference type="GO" id="GO:0032543">
    <property type="term" value="P:mitochondrial translation"/>
    <property type="evidence" value="ECO:0007669"/>
    <property type="project" value="TreeGrafter"/>
</dbReference>
<dbReference type="GO" id="GO:0003924">
    <property type="term" value="F:GTPase activity"/>
    <property type="evidence" value="ECO:0007669"/>
    <property type="project" value="TreeGrafter"/>
</dbReference>
<accession>A0A316U1J4</accession>
<dbReference type="STRING" id="1684307.A0A316U1J4"/>
<dbReference type="Gene3D" id="3.40.50.300">
    <property type="entry name" value="P-loop containing nucleotide triphosphate hydrolases"/>
    <property type="match status" value="1"/>
</dbReference>
<evidence type="ECO:0000313" key="5">
    <source>
        <dbReference type="EMBL" id="PWN19256.1"/>
    </source>
</evidence>
<dbReference type="InterPro" id="IPR023179">
    <property type="entry name" value="GTP-bd_ortho_bundle_sf"/>
</dbReference>
<dbReference type="OrthoDB" id="269151at2759"/>
<dbReference type="AlphaFoldDB" id="A0A316U1J4"/>
<dbReference type="InterPro" id="IPR006073">
    <property type="entry name" value="GTP-bd"/>
</dbReference>
<dbReference type="Gene3D" id="1.10.1580.10">
    <property type="match status" value="1"/>
</dbReference>